<proteinExistence type="predicted"/>
<accession>A0A6J5LGR6</accession>
<name>A0A6J5LGR6_9CAUD</name>
<protein>
    <submittedName>
        <fullName evidence="2">Uncharacterized protein</fullName>
    </submittedName>
</protein>
<dbReference type="EMBL" id="LR796266">
    <property type="protein sequence ID" value="CAB4132732.1"/>
    <property type="molecule type" value="Genomic_DNA"/>
</dbReference>
<sequence length="104" mass="11530">MSGTTAGSVKAAKTNKAKYGGLYYAAIGSKGGRRGRTGGFYVNRELAREAGRLGGLVSQRRSTAETLQKRRQQAKRQRLYEQTHKRVLAINEKSKRREQTLATS</sequence>
<gene>
    <name evidence="2" type="ORF">UFOVP253_61</name>
</gene>
<reference evidence="2" key="1">
    <citation type="submission" date="2020-04" db="EMBL/GenBank/DDBJ databases">
        <authorList>
            <person name="Chiriac C."/>
            <person name="Salcher M."/>
            <person name="Ghai R."/>
            <person name="Kavagutti S V."/>
        </authorList>
    </citation>
    <scope>NUCLEOTIDE SEQUENCE</scope>
</reference>
<organism evidence="2">
    <name type="scientific">uncultured Caudovirales phage</name>
    <dbReference type="NCBI Taxonomy" id="2100421"/>
    <lineage>
        <taxon>Viruses</taxon>
        <taxon>Duplodnaviria</taxon>
        <taxon>Heunggongvirae</taxon>
        <taxon>Uroviricota</taxon>
        <taxon>Caudoviricetes</taxon>
        <taxon>Peduoviridae</taxon>
        <taxon>Maltschvirus</taxon>
        <taxon>Maltschvirus maltsch</taxon>
    </lineage>
</organism>
<evidence type="ECO:0000313" key="2">
    <source>
        <dbReference type="EMBL" id="CAB4132732.1"/>
    </source>
</evidence>
<evidence type="ECO:0000256" key="1">
    <source>
        <dbReference type="SAM" id="MobiDB-lite"/>
    </source>
</evidence>
<feature type="region of interest" description="Disordered" evidence="1">
    <location>
        <begin position="60"/>
        <end position="79"/>
    </location>
</feature>